<keyword evidence="2" id="KW-1185">Reference proteome</keyword>
<name>A0A191ZYF5_9RALS</name>
<dbReference type="GeneID" id="61526689"/>
<organism evidence="1 2">
    <name type="scientific">Ralstonia insidiosa</name>
    <dbReference type="NCBI Taxonomy" id="190721"/>
    <lineage>
        <taxon>Bacteria</taxon>
        <taxon>Pseudomonadati</taxon>
        <taxon>Pseudomonadota</taxon>
        <taxon>Betaproteobacteria</taxon>
        <taxon>Burkholderiales</taxon>
        <taxon>Burkholderiaceae</taxon>
        <taxon>Ralstonia</taxon>
    </lineage>
</organism>
<evidence type="ECO:0000313" key="2">
    <source>
        <dbReference type="Proteomes" id="UP000078572"/>
    </source>
</evidence>
<protein>
    <submittedName>
        <fullName evidence="1">Uncharacterized protein</fullName>
    </submittedName>
</protein>
<reference evidence="2" key="1">
    <citation type="submission" date="2016-06" db="EMBL/GenBank/DDBJ databases">
        <authorList>
            <person name="Xu Y."/>
            <person name="Nagy A."/>
            <person name="Yan X."/>
            <person name="Kim S.W."/>
            <person name="Haley B."/>
            <person name="Liu N.T."/>
            <person name="Nou X."/>
        </authorList>
    </citation>
    <scope>NUCLEOTIDE SEQUENCE [LARGE SCALE GENOMIC DNA]</scope>
    <source>
        <strain evidence="2">ATCC 49129</strain>
    </source>
</reference>
<evidence type="ECO:0000313" key="1">
    <source>
        <dbReference type="EMBL" id="ANJ73102.1"/>
    </source>
</evidence>
<dbReference type="Proteomes" id="UP000078572">
    <property type="component" value="Chromosome 1"/>
</dbReference>
<dbReference type="AlphaFoldDB" id="A0A191ZYF5"/>
<gene>
    <name evidence="1" type="ORF">A9Y76_11740</name>
</gene>
<dbReference type="EMBL" id="CP016022">
    <property type="protein sequence ID" value="ANJ73102.1"/>
    <property type="molecule type" value="Genomic_DNA"/>
</dbReference>
<proteinExistence type="predicted"/>
<dbReference type="RefSeq" id="WP_064804259.1">
    <property type="nucleotide sequence ID" value="NZ_CP016022.1"/>
</dbReference>
<sequence length="162" mass="17832">MIEAIKKFSAGYRAVGIKNTTGIEGSGWIATIMKDGKVLGDAADYGDGAAVHVSFTNQEDEQALYDHAKATYPQFQYATADCFLGDLVNYELAIAKLKKQAKKKLMKAEEGELDENGVAKSYSSWNAPDSPELRANILAKYPETVFLNDELEGWADIKKSRK</sequence>
<dbReference type="OrthoDB" id="9890860at2"/>
<accession>A0A191ZYF5</accession>